<dbReference type="PANTHER" id="PTHR32256">
    <property type="match status" value="1"/>
</dbReference>
<feature type="domain" description="LysM" evidence="2">
    <location>
        <begin position="7"/>
        <end position="50"/>
    </location>
</feature>
<evidence type="ECO:0000259" key="2">
    <source>
        <dbReference type="PROSITE" id="PS51782"/>
    </source>
</evidence>
<evidence type="ECO:0000313" key="4">
    <source>
        <dbReference type="Proteomes" id="UP001601059"/>
    </source>
</evidence>
<gene>
    <name evidence="3" type="ORF">ACFYKX_13005</name>
</gene>
<organism evidence="3 4">
    <name type="scientific">Cytobacillus spartinae</name>
    <dbReference type="NCBI Taxonomy" id="3299023"/>
    <lineage>
        <taxon>Bacteria</taxon>
        <taxon>Bacillati</taxon>
        <taxon>Bacillota</taxon>
        <taxon>Bacilli</taxon>
        <taxon>Bacillales</taxon>
        <taxon>Bacillaceae</taxon>
        <taxon>Cytobacillus</taxon>
    </lineage>
</organism>
<comment type="caution">
    <text evidence="3">The sequence shown here is derived from an EMBL/GenBank/DDBJ whole genome shotgun (WGS) entry which is preliminary data.</text>
</comment>
<dbReference type="RefSeq" id="WP_389361474.1">
    <property type="nucleotide sequence ID" value="NZ_JBIACK010000005.1"/>
</dbReference>
<reference evidence="3 4" key="1">
    <citation type="submission" date="2024-08" db="EMBL/GenBank/DDBJ databases">
        <title>Two novel Cytobacillus novel species.</title>
        <authorList>
            <person name="Liu G."/>
        </authorList>
    </citation>
    <scope>NUCLEOTIDE SEQUENCE [LARGE SCALE GENOMIC DNA]</scope>
    <source>
        <strain evidence="3 4">FJAT-54145</strain>
    </source>
</reference>
<dbReference type="Gene3D" id="2.120.10.30">
    <property type="entry name" value="TolB, C-terminal domain"/>
    <property type="match status" value="1"/>
</dbReference>
<dbReference type="InterPro" id="IPR053369">
    <property type="entry name" value="SrfA-induced_signal"/>
</dbReference>
<dbReference type="Gene3D" id="3.10.350.10">
    <property type="entry name" value="LysM domain"/>
    <property type="match status" value="1"/>
</dbReference>
<keyword evidence="1" id="KW-0175">Coiled coil</keyword>
<dbReference type="SUPFAM" id="SSF63825">
    <property type="entry name" value="YWTD domain"/>
    <property type="match status" value="1"/>
</dbReference>
<accession>A0ABW6KBH1</accession>
<feature type="coiled-coil region" evidence="1">
    <location>
        <begin position="125"/>
        <end position="152"/>
    </location>
</feature>
<dbReference type="InterPro" id="IPR011042">
    <property type="entry name" value="6-blade_b-propeller_TolB-like"/>
</dbReference>
<dbReference type="Pfam" id="PF16472">
    <property type="entry name" value="DUF5050"/>
    <property type="match status" value="1"/>
</dbReference>
<protein>
    <submittedName>
        <fullName evidence="3">DUF5050 domain-containing protein</fullName>
    </submittedName>
</protein>
<dbReference type="Pfam" id="PF01476">
    <property type="entry name" value="LysM"/>
    <property type="match status" value="1"/>
</dbReference>
<dbReference type="InterPro" id="IPR018392">
    <property type="entry name" value="LysM"/>
</dbReference>
<dbReference type="PANTHER" id="PTHR32256:SF17">
    <property type="entry name" value="EGF-LIKE DOMAIN-CONTAINING PROTEIN"/>
    <property type="match status" value="1"/>
</dbReference>
<proteinExistence type="predicted"/>
<evidence type="ECO:0000313" key="3">
    <source>
        <dbReference type="EMBL" id="MFE8701516.1"/>
    </source>
</evidence>
<dbReference type="InterPro" id="IPR036779">
    <property type="entry name" value="LysM_dom_sf"/>
</dbReference>
<dbReference type="SMART" id="SM00257">
    <property type="entry name" value="LysM"/>
    <property type="match status" value="1"/>
</dbReference>
<dbReference type="InterPro" id="IPR032485">
    <property type="entry name" value="LRP1-like_beta_prop"/>
</dbReference>
<evidence type="ECO:0000256" key="1">
    <source>
        <dbReference type="SAM" id="Coils"/>
    </source>
</evidence>
<sequence length="443" mass="50949">MNKHHNTLYIVQPGDYLHSIARKFNTTIERIALMNKLDSQVLYIGQTLLIPNQPSVGEARQLQYKPVTAYTATRPINVNGVNINAGLYPVLNFKPEGATYPFIYVPIAEFSRVGANVVWDPVNQVINVTSDYDELKSRVESLTAENQYLKTLINNTQLAEQGNTAGNIMNTGFLGKENEWIYFNKRQGQEVYGALMKKQTDLTMETLLASYEDPSYINILNGWVYFRSGWNNGRIFKIRTDGTELTQINDDSSTNILVRGDWVYYVNQSDGAKIYKIRVNGTERTKLNEDQSSTINLIGNYIYYQNVSNQQKPYRVNIDGTERTKLNDTGVYSMLIQGDWIYFRNPADESRIYRMKIDGSSIMRLSDVPASNLNVSNGWIYYTTVSVPGGDLYKMRLDGSEKTYLNEEFVTNIIIFEDWIYYTRTEKMIYRIKTDGTQKQTLY</sequence>
<name>A0ABW6KBH1_9BACI</name>
<dbReference type="Proteomes" id="UP001601059">
    <property type="component" value="Unassembled WGS sequence"/>
</dbReference>
<keyword evidence="4" id="KW-1185">Reference proteome</keyword>
<dbReference type="SUPFAM" id="SSF69304">
    <property type="entry name" value="Tricorn protease N-terminal domain"/>
    <property type="match status" value="1"/>
</dbReference>
<dbReference type="CDD" id="cd00118">
    <property type="entry name" value="LysM"/>
    <property type="match status" value="1"/>
</dbReference>
<dbReference type="EMBL" id="JBIACK010000005">
    <property type="protein sequence ID" value="MFE8701516.1"/>
    <property type="molecule type" value="Genomic_DNA"/>
</dbReference>
<dbReference type="SUPFAM" id="SSF54106">
    <property type="entry name" value="LysM domain"/>
    <property type="match status" value="1"/>
</dbReference>
<dbReference type="PROSITE" id="PS51782">
    <property type="entry name" value="LYSM"/>
    <property type="match status" value="1"/>
</dbReference>